<protein>
    <submittedName>
        <fullName evidence="1">Uncharacterized protein</fullName>
    </submittedName>
</protein>
<evidence type="ECO:0000313" key="1">
    <source>
        <dbReference type="EMBL" id="MBB3331237.1"/>
    </source>
</evidence>
<name>A0A7W5PB51_9GAMM</name>
<keyword evidence="2" id="KW-1185">Reference proteome</keyword>
<proteinExistence type="predicted"/>
<evidence type="ECO:0000313" key="2">
    <source>
        <dbReference type="Proteomes" id="UP000553442"/>
    </source>
</evidence>
<organism evidence="1 2">
    <name type="scientific">Halomonas campaniensis</name>
    <dbReference type="NCBI Taxonomy" id="213554"/>
    <lineage>
        <taxon>Bacteria</taxon>
        <taxon>Pseudomonadati</taxon>
        <taxon>Pseudomonadota</taxon>
        <taxon>Gammaproteobacteria</taxon>
        <taxon>Oceanospirillales</taxon>
        <taxon>Halomonadaceae</taxon>
        <taxon>Halomonas</taxon>
    </lineage>
</organism>
<dbReference type="AlphaFoldDB" id="A0A7W5PB51"/>
<dbReference type="Proteomes" id="UP000553442">
    <property type="component" value="Unassembled WGS sequence"/>
</dbReference>
<comment type="caution">
    <text evidence="1">The sequence shown here is derived from an EMBL/GenBank/DDBJ whole genome shotgun (WGS) entry which is preliminary data.</text>
</comment>
<accession>A0A7W5PB51</accession>
<sequence length="36" mass="4213">MTGDIDAKRLALRSEQQRSRLFRRQAPERRTVEGAL</sequence>
<reference evidence="1 2" key="1">
    <citation type="submission" date="2020-08" db="EMBL/GenBank/DDBJ databases">
        <title>Genomic Encyclopedia of Archaeal and Bacterial Type Strains, Phase II (KMG-II): from individual species to whole genera.</title>
        <authorList>
            <person name="Goeker M."/>
        </authorList>
    </citation>
    <scope>NUCLEOTIDE SEQUENCE [LARGE SCALE GENOMIC DNA]</scope>
    <source>
        <strain evidence="1 2">5AG</strain>
    </source>
</reference>
<gene>
    <name evidence="1" type="ORF">BDK63_002119</name>
</gene>
<dbReference type="EMBL" id="JACHZF010000013">
    <property type="protein sequence ID" value="MBB3331237.1"/>
    <property type="molecule type" value="Genomic_DNA"/>
</dbReference>